<dbReference type="EMBL" id="JACEIK010016149">
    <property type="protein sequence ID" value="MCE3217196.1"/>
    <property type="molecule type" value="Genomic_DNA"/>
</dbReference>
<feature type="non-terminal residue" evidence="1">
    <location>
        <position position="89"/>
    </location>
</feature>
<keyword evidence="2" id="KW-1185">Reference proteome</keyword>
<reference evidence="1 2" key="1">
    <citation type="journal article" date="2021" name="BMC Genomics">
        <title>Datura genome reveals duplications of psychoactive alkaloid biosynthetic genes and high mutation rate following tissue culture.</title>
        <authorList>
            <person name="Rajewski A."/>
            <person name="Carter-House D."/>
            <person name="Stajich J."/>
            <person name="Litt A."/>
        </authorList>
    </citation>
    <scope>NUCLEOTIDE SEQUENCE [LARGE SCALE GENOMIC DNA]</scope>
    <source>
        <strain evidence="1">AR-01</strain>
    </source>
</reference>
<gene>
    <name evidence="1" type="ORF">HAX54_011000</name>
</gene>
<accession>A0ABS8WZB3</accession>
<evidence type="ECO:0000313" key="2">
    <source>
        <dbReference type="Proteomes" id="UP000823775"/>
    </source>
</evidence>
<sequence>TLTITAYLLHDGLARKWEQRLKPLGIGVFQRWNPLVLPILPEIDRFSNEQVEESSNRPWRNEPTYVAKYGDDLWLGVKGQPRSDIAGFP</sequence>
<evidence type="ECO:0000313" key="1">
    <source>
        <dbReference type="EMBL" id="MCE3217196.1"/>
    </source>
</evidence>
<comment type="caution">
    <text evidence="1">The sequence shown here is derived from an EMBL/GenBank/DDBJ whole genome shotgun (WGS) entry which is preliminary data.</text>
</comment>
<protein>
    <submittedName>
        <fullName evidence="1">Uncharacterized protein</fullName>
    </submittedName>
</protein>
<dbReference type="Proteomes" id="UP000823775">
    <property type="component" value="Unassembled WGS sequence"/>
</dbReference>
<organism evidence="1 2">
    <name type="scientific">Datura stramonium</name>
    <name type="common">Jimsonweed</name>
    <name type="synonym">Common thornapple</name>
    <dbReference type="NCBI Taxonomy" id="4076"/>
    <lineage>
        <taxon>Eukaryota</taxon>
        <taxon>Viridiplantae</taxon>
        <taxon>Streptophyta</taxon>
        <taxon>Embryophyta</taxon>
        <taxon>Tracheophyta</taxon>
        <taxon>Spermatophyta</taxon>
        <taxon>Magnoliopsida</taxon>
        <taxon>eudicotyledons</taxon>
        <taxon>Gunneridae</taxon>
        <taxon>Pentapetalae</taxon>
        <taxon>asterids</taxon>
        <taxon>lamiids</taxon>
        <taxon>Solanales</taxon>
        <taxon>Solanaceae</taxon>
        <taxon>Solanoideae</taxon>
        <taxon>Datureae</taxon>
        <taxon>Datura</taxon>
    </lineage>
</organism>
<proteinExistence type="predicted"/>
<feature type="non-terminal residue" evidence="1">
    <location>
        <position position="1"/>
    </location>
</feature>
<name>A0ABS8WZB3_DATST</name>